<gene>
    <name evidence="2" type="ORF">FRX31_035411</name>
</gene>
<dbReference type="SMART" id="SM00213">
    <property type="entry name" value="UBQ"/>
    <property type="match status" value="1"/>
</dbReference>
<dbReference type="InterPro" id="IPR000626">
    <property type="entry name" value="Ubiquitin-like_dom"/>
</dbReference>
<protein>
    <recommendedName>
        <fullName evidence="1">Ubiquitin-like domain-containing protein</fullName>
    </recommendedName>
</protein>
<evidence type="ECO:0000259" key="1">
    <source>
        <dbReference type="PROSITE" id="PS50053"/>
    </source>
</evidence>
<evidence type="ECO:0000313" key="2">
    <source>
        <dbReference type="EMBL" id="KAF5175001.1"/>
    </source>
</evidence>
<reference evidence="2 3" key="1">
    <citation type="submission" date="2020-06" db="EMBL/GenBank/DDBJ databases">
        <title>Transcriptomic and genomic resources for Thalictrum thalictroides and T. hernandezii: Facilitating candidate gene discovery in an emerging model plant lineage.</title>
        <authorList>
            <person name="Arias T."/>
            <person name="Riano-Pachon D.M."/>
            <person name="Di Stilio V.S."/>
        </authorList>
    </citation>
    <scope>NUCLEOTIDE SEQUENCE [LARGE SCALE GENOMIC DNA]</scope>
    <source>
        <strain evidence="3">cv. WT478/WT964</strain>
        <tissue evidence="2">Leaves</tissue>
    </source>
</reference>
<keyword evidence="3" id="KW-1185">Reference proteome</keyword>
<organism evidence="2 3">
    <name type="scientific">Thalictrum thalictroides</name>
    <name type="common">Rue-anemone</name>
    <name type="synonym">Anemone thalictroides</name>
    <dbReference type="NCBI Taxonomy" id="46969"/>
    <lineage>
        <taxon>Eukaryota</taxon>
        <taxon>Viridiplantae</taxon>
        <taxon>Streptophyta</taxon>
        <taxon>Embryophyta</taxon>
        <taxon>Tracheophyta</taxon>
        <taxon>Spermatophyta</taxon>
        <taxon>Magnoliopsida</taxon>
        <taxon>Ranunculales</taxon>
        <taxon>Ranunculaceae</taxon>
        <taxon>Thalictroideae</taxon>
        <taxon>Thalictrum</taxon>
    </lineage>
</organism>
<evidence type="ECO:0000313" key="3">
    <source>
        <dbReference type="Proteomes" id="UP000554482"/>
    </source>
</evidence>
<dbReference type="Proteomes" id="UP000554482">
    <property type="component" value="Unassembled WGS sequence"/>
</dbReference>
<name>A0A7J6URC2_THATH</name>
<sequence>MLIELRGSVALSSRTGRVHPSSGFRLTVGVHSSTTIAKIKYLVNKKADLPVPCLVIRYLGKVLENDLCLAECHIVDGSSLEVCVLPLLEEIPFSHKHPVTETSTKDLERVFGSEVTEYDVLSRLDGKEATSGCEANGPSKSVREEKKTVGCKEQARGSDEWVARTRRGSVGCKINRPRKVRGSDDRVAPLRRGSICYEMNGPRKAVRKLGKAAGCGGSDGLVAPREIGPCSEQGRGSICYEVNGPRKGQNPS</sequence>
<dbReference type="SUPFAM" id="SSF54236">
    <property type="entry name" value="Ubiquitin-like"/>
    <property type="match status" value="1"/>
</dbReference>
<dbReference type="Gene3D" id="3.10.20.90">
    <property type="entry name" value="Phosphatidylinositol 3-kinase Catalytic Subunit, Chain A, domain 1"/>
    <property type="match status" value="1"/>
</dbReference>
<comment type="caution">
    <text evidence="2">The sequence shown here is derived from an EMBL/GenBank/DDBJ whole genome shotgun (WGS) entry which is preliminary data.</text>
</comment>
<dbReference type="Pfam" id="PF00240">
    <property type="entry name" value="ubiquitin"/>
    <property type="match status" value="1"/>
</dbReference>
<dbReference type="EMBL" id="JABWDY010044625">
    <property type="protein sequence ID" value="KAF5175001.1"/>
    <property type="molecule type" value="Genomic_DNA"/>
</dbReference>
<dbReference type="InterPro" id="IPR029071">
    <property type="entry name" value="Ubiquitin-like_domsf"/>
</dbReference>
<accession>A0A7J6URC2</accession>
<dbReference type="AlphaFoldDB" id="A0A7J6URC2"/>
<dbReference type="PROSITE" id="PS50053">
    <property type="entry name" value="UBIQUITIN_2"/>
    <property type="match status" value="1"/>
</dbReference>
<feature type="domain" description="Ubiquitin-like" evidence="1">
    <location>
        <begin position="7"/>
        <end position="82"/>
    </location>
</feature>
<proteinExistence type="predicted"/>
<dbReference type="CDD" id="cd17039">
    <property type="entry name" value="Ubl_ubiquitin_like"/>
    <property type="match status" value="1"/>
</dbReference>